<evidence type="ECO:0000313" key="2">
    <source>
        <dbReference type="EMBL" id="GHG65723.1"/>
    </source>
</evidence>
<dbReference type="RefSeq" id="WP_229833457.1">
    <property type="nucleotide sequence ID" value="NZ_BNAO01000002.1"/>
</dbReference>
<evidence type="ECO:0000313" key="3">
    <source>
        <dbReference type="Proteomes" id="UP000659697"/>
    </source>
</evidence>
<protein>
    <submittedName>
        <fullName evidence="2">Uncharacterized protein</fullName>
    </submittedName>
</protein>
<reference evidence="3" key="1">
    <citation type="journal article" date="2019" name="Int. J. Syst. Evol. Microbiol.">
        <title>The Global Catalogue of Microorganisms (GCM) 10K type strain sequencing project: providing services to taxonomists for standard genome sequencing and annotation.</title>
        <authorList>
            <consortium name="The Broad Institute Genomics Platform"/>
            <consortium name="The Broad Institute Genome Sequencing Center for Infectious Disease"/>
            <person name="Wu L."/>
            <person name="Ma J."/>
        </authorList>
    </citation>
    <scope>NUCLEOTIDE SEQUENCE [LARGE SCALE GENOMIC DNA]</scope>
    <source>
        <strain evidence="3">CGMCC 1.7003</strain>
    </source>
</reference>
<name>A0ABQ3KY17_9ALTE</name>
<feature type="signal peptide" evidence="1">
    <location>
        <begin position="1"/>
        <end position="23"/>
    </location>
</feature>
<dbReference type="Proteomes" id="UP000659697">
    <property type="component" value="Unassembled WGS sequence"/>
</dbReference>
<proteinExistence type="predicted"/>
<gene>
    <name evidence="2" type="ORF">GCM10010919_13250</name>
</gene>
<accession>A0ABQ3KY17</accession>
<keyword evidence="3" id="KW-1185">Reference proteome</keyword>
<feature type="chain" id="PRO_5045669949" evidence="1">
    <location>
        <begin position="24"/>
        <end position="126"/>
    </location>
</feature>
<organism evidence="2 3">
    <name type="scientific">Alishewanella longhuensis</name>
    <dbReference type="NCBI Taxonomy" id="1091037"/>
    <lineage>
        <taxon>Bacteria</taxon>
        <taxon>Pseudomonadati</taxon>
        <taxon>Pseudomonadota</taxon>
        <taxon>Gammaproteobacteria</taxon>
        <taxon>Alteromonadales</taxon>
        <taxon>Alteromonadaceae</taxon>
        <taxon>Alishewanella</taxon>
    </lineage>
</organism>
<keyword evidence="1" id="KW-0732">Signal</keyword>
<sequence>MKQQIGIMVLVTAMLSGCQLSTAAEPAVLTKVDGDVKQQIERFVLEIVGGTQVPLADNVLMVQSELFIDQRMPVDARGLPLDGRHSLPSYRFTLVKVQGNCVLQHPGSGKSVKLTNTACRALASSS</sequence>
<evidence type="ECO:0000256" key="1">
    <source>
        <dbReference type="SAM" id="SignalP"/>
    </source>
</evidence>
<comment type="caution">
    <text evidence="2">The sequence shown here is derived from an EMBL/GenBank/DDBJ whole genome shotgun (WGS) entry which is preliminary data.</text>
</comment>
<dbReference type="PROSITE" id="PS51257">
    <property type="entry name" value="PROKAR_LIPOPROTEIN"/>
    <property type="match status" value="1"/>
</dbReference>
<dbReference type="EMBL" id="BNAO01000002">
    <property type="protein sequence ID" value="GHG65723.1"/>
    <property type="molecule type" value="Genomic_DNA"/>
</dbReference>